<feature type="compositionally biased region" description="Low complexity" evidence="11">
    <location>
        <begin position="133"/>
        <end position="151"/>
    </location>
</feature>
<evidence type="ECO:0000256" key="12">
    <source>
        <dbReference type="SAM" id="SignalP"/>
    </source>
</evidence>
<evidence type="ECO:0000256" key="4">
    <source>
        <dbReference type="ARBA" id="ARBA00022525"/>
    </source>
</evidence>
<evidence type="ECO:0000256" key="7">
    <source>
        <dbReference type="ARBA" id="ARBA00023277"/>
    </source>
</evidence>
<keyword evidence="9" id="KW-0961">Cell wall biogenesis/degradation</keyword>
<sequence length="462" mass="47738">MKVALLSSFLLGASFAAPAPDSHHHHHHLARRHQHQHAKRDVVIVYETVTVDKNGKTLGTGSATTTALQAPVAPAAASPIIPEDAVPLPIVNVPQAFKQAENLITAANVAAPTAAAAPVVAPTKDTPVAAPAKETPVAAPAKETPVAAPTTKKAETPAPAPAAPVDTPSTGNSGVGSLAIDASSGASVAKPLGDFVPPTTQFQDGKLACSTFPGMYDGVVALPNLGKNGYNSIQLGSGDYEQTDSCRPGYYCSYACQPGMSKTQWPEDGQPANGVSLGGLKCGSDGKLYLSRPSVPYLCQWDHQAALVENQASQAIAIGRTVYPGSENMVDPTFLKPGAISPLSVPDQNIFKWRGNPTSAQYYVNNAGISQVDGCAWGTPGSTLGNWAPMNFGAGYADGIAWLALIGNPNNMQGTNFKIKIVSVSGTMNGECGYDGRKYTGSSATGNGCTVACKGVCKFVMY</sequence>
<keyword evidence="7" id="KW-0119">Carbohydrate metabolism</keyword>
<dbReference type="PANTHER" id="PTHR31316">
    <property type="entry name" value="BETA-GLUCOSIDASE-LIKE PROTEIN NCA3, MITOCHONDRIAL-RELATED"/>
    <property type="match status" value="1"/>
</dbReference>
<keyword evidence="8" id="KW-0326">Glycosidase</keyword>
<dbReference type="Proteomes" id="UP000193685">
    <property type="component" value="Unassembled WGS sequence"/>
</dbReference>
<dbReference type="GO" id="GO:0009986">
    <property type="term" value="C:cell surface"/>
    <property type="evidence" value="ECO:0007669"/>
    <property type="project" value="TreeGrafter"/>
</dbReference>
<protein>
    <recommendedName>
        <fullName evidence="15">SUN domain-containing protein</fullName>
    </recommendedName>
</protein>
<reference evidence="13 14" key="1">
    <citation type="submission" date="2016-07" db="EMBL/GenBank/DDBJ databases">
        <title>Pervasive Adenine N6-methylation of Active Genes in Fungi.</title>
        <authorList>
            <consortium name="DOE Joint Genome Institute"/>
            <person name="Mondo S.J."/>
            <person name="Dannebaum R.O."/>
            <person name="Kuo R.C."/>
            <person name="Labutti K."/>
            <person name="Haridas S."/>
            <person name="Kuo A."/>
            <person name="Salamov A."/>
            <person name="Ahrendt S.R."/>
            <person name="Lipzen A."/>
            <person name="Sullivan W."/>
            <person name="Andreopoulos W.B."/>
            <person name="Clum A."/>
            <person name="Lindquist E."/>
            <person name="Daum C."/>
            <person name="Ramamoorthy G.K."/>
            <person name="Gryganskyi A."/>
            <person name="Culley D."/>
            <person name="Magnuson J.K."/>
            <person name="James T.Y."/>
            <person name="O'Malley M.A."/>
            <person name="Stajich J.E."/>
            <person name="Spatafora J.W."/>
            <person name="Visel A."/>
            <person name="Grigoriev I.V."/>
        </authorList>
    </citation>
    <scope>NUCLEOTIDE SEQUENCE [LARGE SCALE GENOMIC DNA]</scope>
    <source>
        <strain evidence="13 14">12-1054</strain>
    </source>
</reference>
<dbReference type="AlphaFoldDB" id="A0A1Y2EY14"/>
<gene>
    <name evidence="13" type="ORF">BCR37DRAFT_389461</name>
</gene>
<dbReference type="EMBL" id="MCFI01000023">
    <property type="protein sequence ID" value="ORY76377.1"/>
    <property type="molecule type" value="Genomic_DNA"/>
</dbReference>
<keyword evidence="4" id="KW-0964">Secreted</keyword>
<accession>A0A1Y2EY14</accession>
<evidence type="ECO:0000256" key="11">
    <source>
        <dbReference type="SAM" id="MobiDB-lite"/>
    </source>
</evidence>
<feature type="chain" id="PRO_5010986055" description="SUN domain-containing protein" evidence="12">
    <location>
        <begin position="17"/>
        <end position="462"/>
    </location>
</feature>
<proteinExistence type="inferred from homology"/>
<comment type="similarity">
    <text evidence="2">Belongs to the SUN family.</text>
</comment>
<dbReference type="Pfam" id="PF03856">
    <property type="entry name" value="SUN"/>
    <property type="match status" value="1"/>
</dbReference>
<feature type="signal peptide" evidence="12">
    <location>
        <begin position="1"/>
        <end position="16"/>
    </location>
</feature>
<dbReference type="PANTHER" id="PTHR31316:SF0">
    <property type="entry name" value="SECRETED BETA-GLUCOSIDASE SIM1-RELATED"/>
    <property type="match status" value="1"/>
</dbReference>
<dbReference type="GO" id="GO:0009277">
    <property type="term" value="C:fungal-type cell wall"/>
    <property type="evidence" value="ECO:0007669"/>
    <property type="project" value="TreeGrafter"/>
</dbReference>
<dbReference type="GeneID" id="63787336"/>
<evidence type="ECO:0000256" key="5">
    <source>
        <dbReference type="ARBA" id="ARBA00022729"/>
    </source>
</evidence>
<evidence type="ECO:0000256" key="3">
    <source>
        <dbReference type="ARBA" id="ARBA00022512"/>
    </source>
</evidence>
<evidence type="ECO:0000256" key="2">
    <source>
        <dbReference type="ARBA" id="ARBA00010579"/>
    </source>
</evidence>
<dbReference type="OMA" id="ACVWGSS"/>
<evidence type="ECO:0000256" key="8">
    <source>
        <dbReference type="ARBA" id="ARBA00023295"/>
    </source>
</evidence>
<dbReference type="RefSeq" id="XP_040722640.1">
    <property type="nucleotide sequence ID" value="XM_040870737.1"/>
</dbReference>
<dbReference type="GO" id="GO:0031505">
    <property type="term" value="P:fungal-type cell wall organization"/>
    <property type="evidence" value="ECO:0007669"/>
    <property type="project" value="TreeGrafter"/>
</dbReference>
<dbReference type="GO" id="GO:0016798">
    <property type="term" value="F:hydrolase activity, acting on glycosyl bonds"/>
    <property type="evidence" value="ECO:0007669"/>
    <property type="project" value="UniProtKB-KW"/>
</dbReference>
<organism evidence="13 14">
    <name type="scientific">Protomyces lactucae-debilis</name>
    <dbReference type="NCBI Taxonomy" id="2754530"/>
    <lineage>
        <taxon>Eukaryota</taxon>
        <taxon>Fungi</taxon>
        <taxon>Dikarya</taxon>
        <taxon>Ascomycota</taxon>
        <taxon>Taphrinomycotina</taxon>
        <taxon>Taphrinomycetes</taxon>
        <taxon>Taphrinales</taxon>
        <taxon>Protomycetaceae</taxon>
        <taxon>Protomyces</taxon>
    </lineage>
</organism>
<comment type="subcellular location">
    <subcellularLocation>
        <location evidence="1">Secreted</location>
        <location evidence="1">Cell wall</location>
    </subcellularLocation>
</comment>
<name>A0A1Y2EY14_PROLT</name>
<feature type="region of interest" description="Disordered" evidence="11">
    <location>
        <begin position="133"/>
        <end position="178"/>
    </location>
</feature>
<dbReference type="InterPro" id="IPR051526">
    <property type="entry name" value="Beta-Glucosidase_SUN"/>
</dbReference>
<keyword evidence="5 12" id="KW-0732">Signal</keyword>
<keyword evidence="10" id="KW-0624">Polysaccharide degradation</keyword>
<evidence type="ECO:0000256" key="10">
    <source>
        <dbReference type="ARBA" id="ARBA00023326"/>
    </source>
</evidence>
<evidence type="ECO:0000256" key="9">
    <source>
        <dbReference type="ARBA" id="ARBA00023316"/>
    </source>
</evidence>
<comment type="caution">
    <text evidence="13">The sequence shown here is derived from an EMBL/GenBank/DDBJ whole genome shotgun (WGS) entry which is preliminary data.</text>
</comment>
<dbReference type="STRING" id="56484.A0A1Y2EY14"/>
<evidence type="ECO:0008006" key="15">
    <source>
        <dbReference type="Google" id="ProtNLM"/>
    </source>
</evidence>
<evidence type="ECO:0000256" key="1">
    <source>
        <dbReference type="ARBA" id="ARBA00004191"/>
    </source>
</evidence>
<evidence type="ECO:0000313" key="13">
    <source>
        <dbReference type="EMBL" id="ORY76377.1"/>
    </source>
</evidence>
<dbReference type="InterPro" id="IPR005556">
    <property type="entry name" value="SUN"/>
</dbReference>
<keyword evidence="6" id="KW-0378">Hydrolase</keyword>
<keyword evidence="14" id="KW-1185">Reference proteome</keyword>
<dbReference type="GO" id="GO:0000272">
    <property type="term" value="P:polysaccharide catabolic process"/>
    <property type="evidence" value="ECO:0007669"/>
    <property type="project" value="UniProtKB-KW"/>
</dbReference>
<keyword evidence="3" id="KW-0134">Cell wall</keyword>
<dbReference type="OrthoDB" id="5339822at2759"/>
<evidence type="ECO:0000313" key="14">
    <source>
        <dbReference type="Proteomes" id="UP000193685"/>
    </source>
</evidence>
<evidence type="ECO:0000256" key="6">
    <source>
        <dbReference type="ARBA" id="ARBA00022801"/>
    </source>
</evidence>